<dbReference type="Proteomes" id="UP000260457">
    <property type="component" value="Chromosome"/>
</dbReference>
<keyword evidence="1" id="KW-1133">Transmembrane helix</keyword>
<feature type="transmembrane region" description="Helical" evidence="1">
    <location>
        <begin position="159"/>
        <end position="176"/>
    </location>
</feature>
<dbReference type="PANTHER" id="PTHR36834:SF1">
    <property type="entry name" value="INTEGRAL MEMBRANE PROTEIN"/>
    <property type="match status" value="1"/>
</dbReference>
<evidence type="ECO:0000259" key="2">
    <source>
        <dbReference type="Pfam" id="PF04892"/>
    </source>
</evidence>
<evidence type="ECO:0000313" key="4">
    <source>
        <dbReference type="Proteomes" id="UP000260457"/>
    </source>
</evidence>
<keyword evidence="1" id="KW-0812">Transmembrane</keyword>
<reference evidence="3 4" key="1">
    <citation type="submission" date="2018-07" db="EMBL/GenBank/DDBJ databases">
        <title>The molecular basis for the intramolecular migration of carboxyl group in the catabolism of para-hydroxybenzoate via gentisate.</title>
        <authorList>
            <person name="Zhao H."/>
            <person name="Xu Y."/>
            <person name="Lin S."/>
            <person name="Spain J.C."/>
            <person name="Zhou N.-Y."/>
        </authorList>
    </citation>
    <scope>NUCLEOTIDE SEQUENCE [LARGE SCALE GENOMIC DNA]</scope>
    <source>
        <strain evidence="3 4">PHB-7a</strain>
    </source>
</reference>
<feature type="transmembrane region" description="Helical" evidence="1">
    <location>
        <begin position="128"/>
        <end position="147"/>
    </location>
</feature>
<keyword evidence="1" id="KW-0472">Membrane</keyword>
<dbReference type="InterPro" id="IPR006976">
    <property type="entry name" value="VanZ-like"/>
</dbReference>
<evidence type="ECO:0000313" key="3">
    <source>
        <dbReference type="EMBL" id="AXN38356.1"/>
    </source>
</evidence>
<accession>A0ABM6XK05</accession>
<feature type="transmembrane region" description="Helical" evidence="1">
    <location>
        <begin position="188"/>
        <end position="208"/>
    </location>
</feature>
<evidence type="ECO:0000256" key="1">
    <source>
        <dbReference type="SAM" id="Phobius"/>
    </source>
</evidence>
<feature type="transmembrane region" description="Helical" evidence="1">
    <location>
        <begin position="78"/>
        <end position="97"/>
    </location>
</feature>
<feature type="transmembrane region" description="Helical" evidence="1">
    <location>
        <begin position="20"/>
        <end position="42"/>
    </location>
</feature>
<dbReference type="RefSeq" id="WP_057214323.1">
    <property type="nucleotide sequence ID" value="NZ_CP030926.1"/>
</dbReference>
<dbReference type="PANTHER" id="PTHR36834">
    <property type="entry name" value="MEMBRANE PROTEIN-RELATED"/>
    <property type="match status" value="1"/>
</dbReference>
<protein>
    <submittedName>
        <fullName evidence="3">VanZ family protein</fullName>
    </submittedName>
</protein>
<keyword evidence="4" id="KW-1185">Reference proteome</keyword>
<feature type="transmembrane region" description="Helical" evidence="1">
    <location>
        <begin position="48"/>
        <end position="66"/>
    </location>
</feature>
<dbReference type="Pfam" id="PF04892">
    <property type="entry name" value="VanZ"/>
    <property type="match status" value="1"/>
</dbReference>
<organism evidence="3 4">
    <name type="scientific">Peribacillus butanolivorans</name>
    <dbReference type="NCBI Taxonomy" id="421767"/>
    <lineage>
        <taxon>Bacteria</taxon>
        <taxon>Bacillati</taxon>
        <taxon>Bacillota</taxon>
        <taxon>Bacilli</taxon>
        <taxon>Bacillales</taxon>
        <taxon>Bacillaceae</taxon>
        <taxon>Peribacillus</taxon>
    </lineage>
</organism>
<sequence>MSYFWKEIEGREKYMSLKSIILSLLLSQALFLCGLSVFLQLLLYLNPLVIVVVWVCILVVVSMLVLLFRGETIMLPRFWWQAGMIGYSFSLLVLLFFRPNGQDYSYNFIPFSTILSYLSNETNWLVSFYNLSANVGLFIPFGLYLMSREGKELSSFRKFLYPFFSILSIEICQYVFRRGSLDVDDLILNMIGVYLGYILYPLFTKVVAFRSGKMKRII</sequence>
<proteinExistence type="predicted"/>
<name>A0ABM6XK05_9BACI</name>
<dbReference type="InterPro" id="IPR053150">
    <property type="entry name" value="Teicoplanin_resist-assoc"/>
</dbReference>
<dbReference type="EMBL" id="CP030926">
    <property type="protein sequence ID" value="AXN38356.1"/>
    <property type="molecule type" value="Genomic_DNA"/>
</dbReference>
<feature type="domain" description="VanZ-like" evidence="2">
    <location>
        <begin position="87"/>
        <end position="203"/>
    </location>
</feature>
<gene>
    <name evidence="3" type="ORF">DTO10_07870</name>
</gene>